<evidence type="ECO:0000256" key="6">
    <source>
        <dbReference type="ARBA" id="ARBA00035153"/>
    </source>
</evidence>
<dbReference type="PROSITE" id="PS00053">
    <property type="entry name" value="RIBOSOMAL_S8"/>
    <property type="match status" value="1"/>
</dbReference>
<geneLocation type="plastid" evidence="10"/>
<comment type="function">
    <text evidence="1">One of the primary rRNA binding proteins, it binds directly to 16S rRNA central domain where it helps coordinate assembly of the platform of the 30S subunit.</text>
</comment>
<dbReference type="GO" id="GO:0005737">
    <property type="term" value="C:cytoplasm"/>
    <property type="evidence" value="ECO:0007669"/>
    <property type="project" value="UniProtKB-ARBA"/>
</dbReference>
<dbReference type="InterPro" id="IPR047863">
    <property type="entry name" value="Ribosomal_uS8_CS"/>
</dbReference>
<evidence type="ECO:0000256" key="1">
    <source>
        <dbReference type="ARBA" id="ARBA00002569"/>
    </source>
</evidence>
<organism evidence="10">
    <name type="scientific">Epipogium roseum</name>
    <dbReference type="NCBI Taxonomy" id="556037"/>
    <lineage>
        <taxon>Eukaryota</taxon>
        <taxon>Viridiplantae</taxon>
        <taxon>Streptophyta</taxon>
        <taxon>Embryophyta</taxon>
        <taxon>Tracheophyta</taxon>
        <taxon>Spermatophyta</taxon>
        <taxon>Magnoliopsida</taxon>
        <taxon>Liliopsida</taxon>
        <taxon>Asparagales</taxon>
        <taxon>Orchidaceae</taxon>
        <taxon>Epidendroideae</taxon>
        <taxon>Nervilieae</taxon>
        <taxon>Epipogiinae</taxon>
        <taxon>Epipogium</taxon>
    </lineage>
</organism>
<protein>
    <recommendedName>
        <fullName evidence="6">Small ribosomal subunit protein uS8c</fullName>
    </recommendedName>
    <alternativeName>
        <fullName evidence="7">30S ribosomal protein S8, chloroplastic</fullName>
    </alternativeName>
</protein>
<dbReference type="InterPro" id="IPR000630">
    <property type="entry name" value="Ribosomal_uS8"/>
</dbReference>
<dbReference type="EMBL" id="KJ778691">
    <property type="protein sequence ID" value="AII78969.1"/>
    <property type="molecule type" value="Genomic_DNA"/>
</dbReference>
<dbReference type="GO" id="GO:1990904">
    <property type="term" value="C:ribonucleoprotein complex"/>
    <property type="evidence" value="ECO:0007669"/>
    <property type="project" value="UniProtKB-KW"/>
</dbReference>
<evidence type="ECO:0000256" key="3">
    <source>
        <dbReference type="ARBA" id="ARBA00011458"/>
    </source>
</evidence>
<reference evidence="10" key="2">
    <citation type="submission" date="2014-05" db="EMBL/GenBank/DDBJ databases">
        <authorList>
            <person name="Logacheva M.D."/>
            <person name="Schelkunov M.I."/>
        </authorList>
    </citation>
    <scope>NUCLEOTIDE SEQUENCE</scope>
</reference>
<sequence length="129" mass="14784">MGKDIIAYLITSIRNAGMDKKIKTIKIKESFINQNIVKLLVREGFLKNVRKHYENTNKYLILTMRHDQVKNMNLKLISRPSVRIYSGYKKIPCILGGIGVAIVSTSRGLMTGREAIIKRIGGEILFYIW</sequence>
<keyword evidence="4 8" id="KW-0689">Ribosomal protein</keyword>
<accession>A0A0B4N512</accession>
<comment type="subunit">
    <text evidence="3">Part of the 30S ribosomal subunit.</text>
</comment>
<dbReference type="Pfam" id="PF00410">
    <property type="entry name" value="Ribosomal_S8"/>
    <property type="match status" value="1"/>
</dbReference>
<dbReference type="InterPro" id="IPR035987">
    <property type="entry name" value="Ribosomal_uS8_sf"/>
</dbReference>
<dbReference type="GO" id="GO:0005840">
    <property type="term" value="C:ribosome"/>
    <property type="evidence" value="ECO:0007669"/>
    <property type="project" value="UniProtKB-KW"/>
</dbReference>
<dbReference type="EMBL" id="KJ778690">
    <property type="protein sequence ID" value="AII78951.1"/>
    <property type="molecule type" value="Genomic_DNA"/>
</dbReference>
<proteinExistence type="inferred from homology"/>
<dbReference type="HAMAP" id="MF_01302_B">
    <property type="entry name" value="Ribosomal_uS8_B"/>
    <property type="match status" value="1"/>
</dbReference>
<evidence type="ECO:0000256" key="2">
    <source>
        <dbReference type="ARBA" id="ARBA00006471"/>
    </source>
</evidence>
<dbReference type="EMBL" id="KJ946454">
    <property type="protein sequence ID" value="AIS35804.1"/>
    <property type="molecule type" value="Genomic_DNA"/>
</dbReference>
<evidence type="ECO:0000313" key="9">
    <source>
        <dbReference type="EMBL" id="AII78951.1"/>
    </source>
</evidence>
<evidence type="ECO:0000256" key="5">
    <source>
        <dbReference type="ARBA" id="ARBA00023274"/>
    </source>
</evidence>
<keyword evidence="10" id="KW-0934">Plastid</keyword>
<dbReference type="FunFam" id="3.30.1490.10:FF:000001">
    <property type="entry name" value="30S ribosomal protein S8"/>
    <property type="match status" value="1"/>
</dbReference>
<dbReference type="SUPFAM" id="SSF56047">
    <property type="entry name" value="Ribosomal protein S8"/>
    <property type="match status" value="1"/>
</dbReference>
<dbReference type="Gene3D" id="3.30.1370.30">
    <property type="match status" value="1"/>
</dbReference>
<reference evidence="10" key="4">
    <citation type="journal article" date="2015" name="Genome Biol. Evol.">
        <title>Exploring the Limits for Reduction of Plastid Genomes: a Case Study of the Mycoheterotrophic Orchids Epipogium aphyllum and Epipogium roseum.</title>
        <authorList>
            <person name="Schelkunov M."/>
            <person name="Shtratnikova V."/>
            <person name="Nuraliev M."/>
            <person name="Selosse M.A."/>
            <person name="Penin A."/>
            <person name="Logacheva M."/>
        </authorList>
    </citation>
    <scope>NUCLEOTIDE SEQUENCE</scope>
</reference>
<reference evidence="11" key="3">
    <citation type="submission" date="2014-06" db="EMBL/GenBank/DDBJ databases">
        <title>Highly reduced plastid genomes found in Epipogium.</title>
        <authorList>
            <person name="Logacheva M.D."/>
        </authorList>
    </citation>
    <scope>NUCLEOTIDE SEQUENCE</scope>
</reference>
<evidence type="ECO:0000313" key="10">
    <source>
        <dbReference type="EMBL" id="AII78969.1"/>
    </source>
</evidence>
<name>A0A0B4N512_9ASPA</name>
<evidence type="ECO:0000256" key="7">
    <source>
        <dbReference type="ARBA" id="ARBA00035516"/>
    </source>
</evidence>
<gene>
    <name evidence="10" type="primary">rps8</name>
</gene>
<evidence type="ECO:0000313" key="11">
    <source>
        <dbReference type="EMBL" id="AIS35804.1"/>
    </source>
</evidence>
<dbReference type="GO" id="GO:0006412">
    <property type="term" value="P:translation"/>
    <property type="evidence" value="ECO:0007669"/>
    <property type="project" value="InterPro"/>
</dbReference>
<comment type="similarity">
    <text evidence="2 8">Belongs to the universal ribosomal protein uS8 family.</text>
</comment>
<dbReference type="PANTHER" id="PTHR11758">
    <property type="entry name" value="40S RIBOSOMAL PROTEIN S15A"/>
    <property type="match status" value="1"/>
</dbReference>
<evidence type="ECO:0000256" key="8">
    <source>
        <dbReference type="RuleBase" id="RU003660"/>
    </source>
</evidence>
<keyword evidence="5 8" id="KW-0687">Ribonucleoprotein</keyword>
<reference evidence="9" key="1">
    <citation type="submission" date="2014-05" db="EMBL/GenBank/DDBJ databases">
        <authorList>
            <person name="Logacheva M.D."/>
            <person name="Schelkunov M.I."/>
            <person name="Penin A.A."/>
            <person name="Nuraliev M.S."/>
        </authorList>
    </citation>
    <scope>NUCLEOTIDE SEQUENCE</scope>
</reference>
<evidence type="ECO:0000256" key="4">
    <source>
        <dbReference type="ARBA" id="ARBA00022980"/>
    </source>
</evidence>
<dbReference type="AlphaFoldDB" id="A0A0B4N512"/>
<dbReference type="GO" id="GO:0003735">
    <property type="term" value="F:structural constituent of ribosome"/>
    <property type="evidence" value="ECO:0007669"/>
    <property type="project" value="InterPro"/>
</dbReference>
<dbReference type="Gene3D" id="3.30.1490.10">
    <property type="match status" value="1"/>
</dbReference>